<dbReference type="OMA" id="YALGMTC"/>
<dbReference type="GO" id="GO:0007165">
    <property type="term" value="P:signal transduction"/>
    <property type="evidence" value="ECO:0007669"/>
    <property type="project" value="TreeGrafter"/>
</dbReference>
<comment type="catalytic activity">
    <reaction evidence="8">
        <text>L-seryl-[protein] + ATP = O-phospho-L-seryl-[protein] + ADP + H(+)</text>
        <dbReference type="Rhea" id="RHEA:17989"/>
        <dbReference type="Rhea" id="RHEA-COMP:9863"/>
        <dbReference type="Rhea" id="RHEA-COMP:11604"/>
        <dbReference type="ChEBI" id="CHEBI:15378"/>
        <dbReference type="ChEBI" id="CHEBI:29999"/>
        <dbReference type="ChEBI" id="CHEBI:30616"/>
        <dbReference type="ChEBI" id="CHEBI:83421"/>
        <dbReference type="ChEBI" id="CHEBI:456216"/>
        <dbReference type="EC" id="2.7.11.1"/>
    </reaction>
</comment>
<dbReference type="PROSITE" id="PS00107">
    <property type="entry name" value="PROTEIN_KINASE_ATP"/>
    <property type="match status" value="1"/>
</dbReference>
<evidence type="ECO:0000259" key="11">
    <source>
        <dbReference type="PROSITE" id="PS50011"/>
    </source>
</evidence>
<dbReference type="PANTHER" id="PTHR43895">
    <property type="entry name" value="CALCIUM/CALMODULIN-DEPENDENT PROTEIN KINASE KINASE-RELATED"/>
    <property type="match status" value="1"/>
</dbReference>
<name>D8PXY1_SCHCM</name>
<reference evidence="12 13" key="1">
    <citation type="journal article" date="2010" name="Nat. Biotechnol.">
        <title>Genome sequence of the model mushroom Schizophyllum commune.</title>
        <authorList>
            <person name="Ohm R.A."/>
            <person name="de Jong J.F."/>
            <person name="Lugones L.G."/>
            <person name="Aerts A."/>
            <person name="Kothe E."/>
            <person name="Stajich J.E."/>
            <person name="de Vries R.P."/>
            <person name="Record E."/>
            <person name="Levasseur A."/>
            <person name="Baker S.E."/>
            <person name="Bartholomew K.A."/>
            <person name="Coutinho P.M."/>
            <person name="Erdmann S."/>
            <person name="Fowler T.J."/>
            <person name="Gathman A.C."/>
            <person name="Lombard V."/>
            <person name="Henrissat B."/>
            <person name="Knabe N."/>
            <person name="Kuees U."/>
            <person name="Lilly W.W."/>
            <person name="Lindquist E."/>
            <person name="Lucas S."/>
            <person name="Magnuson J.K."/>
            <person name="Piumi F."/>
            <person name="Raudaskoski M."/>
            <person name="Salamov A."/>
            <person name="Schmutz J."/>
            <person name="Schwarze F.W.M.R."/>
            <person name="vanKuyk P.A."/>
            <person name="Horton J.S."/>
            <person name="Grigoriev I.V."/>
            <person name="Woesten H.A.B."/>
        </authorList>
    </citation>
    <scope>NUCLEOTIDE SEQUENCE [LARGE SCALE GENOMIC DNA]</scope>
    <source>
        <strain evidence="13">H4-8 / FGSC 9210</strain>
    </source>
</reference>
<dbReference type="GO" id="GO:0004674">
    <property type="term" value="F:protein serine/threonine kinase activity"/>
    <property type="evidence" value="ECO:0007669"/>
    <property type="project" value="UniProtKB-KW"/>
</dbReference>
<dbReference type="EC" id="2.7.11.1" evidence="1"/>
<comment type="catalytic activity">
    <reaction evidence="7">
        <text>L-threonyl-[protein] + ATP = O-phospho-L-threonyl-[protein] + ADP + H(+)</text>
        <dbReference type="Rhea" id="RHEA:46608"/>
        <dbReference type="Rhea" id="RHEA-COMP:11060"/>
        <dbReference type="Rhea" id="RHEA-COMP:11605"/>
        <dbReference type="ChEBI" id="CHEBI:15378"/>
        <dbReference type="ChEBI" id="CHEBI:30013"/>
        <dbReference type="ChEBI" id="CHEBI:30616"/>
        <dbReference type="ChEBI" id="CHEBI:61977"/>
        <dbReference type="ChEBI" id="CHEBI:456216"/>
        <dbReference type="EC" id="2.7.11.1"/>
    </reaction>
</comment>
<dbReference type="PANTHER" id="PTHR43895:SF32">
    <property type="entry name" value="SERINE_THREONINE-PROTEIN KINASE CHK1"/>
    <property type="match status" value="1"/>
</dbReference>
<dbReference type="SMART" id="SM00220">
    <property type="entry name" value="S_TKc"/>
    <property type="match status" value="1"/>
</dbReference>
<organism evidence="13">
    <name type="scientific">Schizophyllum commune (strain H4-8 / FGSC 9210)</name>
    <name type="common">Split gill fungus</name>
    <dbReference type="NCBI Taxonomy" id="578458"/>
    <lineage>
        <taxon>Eukaryota</taxon>
        <taxon>Fungi</taxon>
        <taxon>Dikarya</taxon>
        <taxon>Basidiomycota</taxon>
        <taxon>Agaricomycotina</taxon>
        <taxon>Agaricomycetes</taxon>
        <taxon>Agaricomycetidae</taxon>
        <taxon>Agaricales</taxon>
        <taxon>Schizophyllaceae</taxon>
        <taxon>Schizophyllum</taxon>
    </lineage>
</organism>
<dbReference type="Pfam" id="PF00069">
    <property type="entry name" value="Pkinase"/>
    <property type="match status" value="1"/>
</dbReference>
<dbReference type="InterPro" id="IPR000719">
    <property type="entry name" value="Prot_kinase_dom"/>
</dbReference>
<dbReference type="Gene3D" id="1.10.510.10">
    <property type="entry name" value="Transferase(Phosphotransferase) domain 1"/>
    <property type="match status" value="1"/>
</dbReference>
<dbReference type="PROSITE" id="PS00108">
    <property type="entry name" value="PROTEIN_KINASE_ST"/>
    <property type="match status" value="1"/>
</dbReference>
<evidence type="ECO:0000256" key="1">
    <source>
        <dbReference type="ARBA" id="ARBA00012513"/>
    </source>
</evidence>
<dbReference type="AlphaFoldDB" id="D8PXY1"/>
<keyword evidence="13" id="KW-1185">Reference proteome</keyword>
<dbReference type="InterPro" id="IPR017441">
    <property type="entry name" value="Protein_kinase_ATP_BS"/>
</dbReference>
<dbReference type="GO" id="GO:0005524">
    <property type="term" value="F:ATP binding"/>
    <property type="evidence" value="ECO:0007669"/>
    <property type="project" value="UniProtKB-UniRule"/>
</dbReference>
<evidence type="ECO:0000313" key="13">
    <source>
        <dbReference type="Proteomes" id="UP000007431"/>
    </source>
</evidence>
<keyword evidence="6 9" id="KW-0067">ATP-binding</keyword>
<dbReference type="GeneID" id="9586620"/>
<dbReference type="InParanoid" id="D8PXY1"/>
<feature type="domain" description="Protein kinase" evidence="11">
    <location>
        <begin position="22"/>
        <end position="276"/>
    </location>
</feature>
<dbReference type="InterPro" id="IPR011009">
    <property type="entry name" value="Kinase-like_dom_sf"/>
</dbReference>
<evidence type="ECO:0000256" key="6">
    <source>
        <dbReference type="ARBA" id="ARBA00022840"/>
    </source>
</evidence>
<dbReference type="eggNOG" id="KOG0583">
    <property type="taxonomic scope" value="Eukaryota"/>
</dbReference>
<evidence type="ECO:0000256" key="3">
    <source>
        <dbReference type="ARBA" id="ARBA00022679"/>
    </source>
</evidence>
<dbReference type="EMBL" id="GL377304">
    <property type="protein sequence ID" value="EFI99155.1"/>
    <property type="molecule type" value="Genomic_DNA"/>
</dbReference>
<dbReference type="STRING" id="578458.D8PXY1"/>
<evidence type="ECO:0000256" key="4">
    <source>
        <dbReference type="ARBA" id="ARBA00022741"/>
    </source>
</evidence>
<dbReference type="SUPFAM" id="SSF56112">
    <property type="entry name" value="Protein kinase-like (PK-like)"/>
    <property type="match status" value="1"/>
</dbReference>
<keyword evidence="4 9" id="KW-0547">Nucleotide-binding</keyword>
<dbReference type="InterPro" id="IPR008271">
    <property type="entry name" value="Ser/Thr_kinase_AS"/>
</dbReference>
<dbReference type="VEuPathDB" id="FungiDB:SCHCODRAFT_02206419"/>
<keyword evidence="5" id="KW-0418">Kinase</keyword>
<evidence type="ECO:0000256" key="8">
    <source>
        <dbReference type="ARBA" id="ARBA00048679"/>
    </source>
</evidence>
<proteinExistence type="inferred from homology"/>
<dbReference type="OrthoDB" id="541276at2759"/>
<evidence type="ECO:0000256" key="10">
    <source>
        <dbReference type="RuleBase" id="RU000304"/>
    </source>
</evidence>
<evidence type="ECO:0000256" key="5">
    <source>
        <dbReference type="ARBA" id="ARBA00022777"/>
    </source>
</evidence>
<sequence>MTSSTSTSYIYYQPGDVLAGRYTIQKIIGKGSFGAVYRAADNLILGASVALKVQRKKPNGDHDHKRLRREHNIHARLSLHPNVVAFLGMLETPNALCFVLEYMHNGDLQSIIGKEVYLGRTDLIKRCFLQLVDAVAHCHAHGVYHRDIKPANILVSDDYQSWLLTDFGLAAISPSGTSGTGTNQFMAPEALGAPEFSTGYVWNDSADIWALGITLIAVTTGLTPWSKADRTDRGFVDFLTNPSAALDECHISPTLRDLLLDVFSIHPLERPTLVEF</sequence>
<dbReference type="HOGENOM" id="CLU_000288_63_0_1"/>
<dbReference type="KEGG" id="scm:SCHCO_02206419"/>
<accession>D8PXY1</accession>
<evidence type="ECO:0000313" key="12">
    <source>
        <dbReference type="EMBL" id="EFI99155.1"/>
    </source>
</evidence>
<dbReference type="Proteomes" id="UP000007431">
    <property type="component" value="Unassembled WGS sequence"/>
</dbReference>
<evidence type="ECO:0000256" key="7">
    <source>
        <dbReference type="ARBA" id="ARBA00047899"/>
    </source>
</evidence>
<keyword evidence="2 10" id="KW-0723">Serine/threonine-protein kinase</keyword>
<gene>
    <name evidence="12" type="ORF">SCHCODRAFT_53039</name>
</gene>
<dbReference type="PROSITE" id="PS50011">
    <property type="entry name" value="PROTEIN_KINASE_DOM"/>
    <property type="match status" value="1"/>
</dbReference>
<evidence type="ECO:0000256" key="2">
    <source>
        <dbReference type="ARBA" id="ARBA00022527"/>
    </source>
</evidence>
<comment type="similarity">
    <text evidence="10">Belongs to the protein kinase superfamily.</text>
</comment>
<feature type="non-terminal residue" evidence="12">
    <location>
        <position position="276"/>
    </location>
</feature>
<protein>
    <recommendedName>
        <fullName evidence="1">non-specific serine/threonine protein kinase</fullName>
        <ecNumber evidence="1">2.7.11.1</ecNumber>
    </recommendedName>
</protein>
<feature type="binding site" evidence="9">
    <location>
        <position position="52"/>
    </location>
    <ligand>
        <name>ATP</name>
        <dbReference type="ChEBI" id="CHEBI:30616"/>
    </ligand>
</feature>
<keyword evidence="3" id="KW-0808">Transferase</keyword>
<evidence type="ECO:0000256" key="9">
    <source>
        <dbReference type="PROSITE-ProRule" id="PRU10141"/>
    </source>
</evidence>